<accession>A0ABP8W907</accession>
<gene>
    <name evidence="1" type="ORF">GCM10023215_15680</name>
</gene>
<reference evidence="2" key="1">
    <citation type="journal article" date="2019" name="Int. J. Syst. Evol. Microbiol.">
        <title>The Global Catalogue of Microorganisms (GCM) 10K type strain sequencing project: providing services to taxonomists for standard genome sequencing and annotation.</title>
        <authorList>
            <consortium name="The Broad Institute Genomics Platform"/>
            <consortium name="The Broad Institute Genome Sequencing Center for Infectious Disease"/>
            <person name="Wu L."/>
            <person name="Ma J."/>
        </authorList>
    </citation>
    <scope>NUCLEOTIDE SEQUENCE [LARGE SCALE GENOMIC DNA]</scope>
    <source>
        <strain evidence="2">JCM 18055</strain>
    </source>
</reference>
<proteinExistence type="predicted"/>
<name>A0ABP8W907_9PSEU</name>
<dbReference type="Gene3D" id="1.10.357.10">
    <property type="entry name" value="Tetracycline Repressor, domain 2"/>
    <property type="match status" value="1"/>
</dbReference>
<comment type="caution">
    <text evidence="1">The sequence shown here is derived from an EMBL/GenBank/DDBJ whole genome shotgun (WGS) entry which is preliminary data.</text>
</comment>
<dbReference type="Proteomes" id="UP001500325">
    <property type="component" value="Unassembled WGS sequence"/>
</dbReference>
<sequence length="66" mass="7064">MAKRTVYNIYGGKEALFRAVVEQAITIAEASPGNWRRGSRTAASRASRCVSPARCWGRGCSPCAGC</sequence>
<evidence type="ECO:0008006" key="3">
    <source>
        <dbReference type="Google" id="ProtNLM"/>
    </source>
</evidence>
<evidence type="ECO:0000313" key="1">
    <source>
        <dbReference type="EMBL" id="GAA4682516.1"/>
    </source>
</evidence>
<keyword evidence="2" id="KW-1185">Reference proteome</keyword>
<organism evidence="1 2">
    <name type="scientific">Pseudonocardia yuanmonensis</name>
    <dbReference type="NCBI Taxonomy" id="1095914"/>
    <lineage>
        <taxon>Bacteria</taxon>
        <taxon>Bacillati</taxon>
        <taxon>Actinomycetota</taxon>
        <taxon>Actinomycetes</taxon>
        <taxon>Pseudonocardiales</taxon>
        <taxon>Pseudonocardiaceae</taxon>
        <taxon>Pseudonocardia</taxon>
    </lineage>
</organism>
<dbReference type="EMBL" id="BAABIC010000004">
    <property type="protein sequence ID" value="GAA4682516.1"/>
    <property type="molecule type" value="Genomic_DNA"/>
</dbReference>
<protein>
    <recommendedName>
        <fullName evidence="3">TetR family transcriptional regulator</fullName>
    </recommendedName>
</protein>
<evidence type="ECO:0000313" key="2">
    <source>
        <dbReference type="Proteomes" id="UP001500325"/>
    </source>
</evidence>